<evidence type="ECO:0000259" key="1">
    <source>
        <dbReference type="Pfam" id="PF01755"/>
    </source>
</evidence>
<comment type="caution">
    <text evidence="2">The sequence shown here is derived from an EMBL/GenBank/DDBJ whole genome shotgun (WGS) entry which is preliminary data.</text>
</comment>
<evidence type="ECO:0000313" key="3">
    <source>
        <dbReference type="Proteomes" id="UP000281343"/>
    </source>
</evidence>
<keyword evidence="2" id="KW-0808">Transferase</keyword>
<dbReference type="Pfam" id="PF01755">
    <property type="entry name" value="Glyco_transf_25"/>
    <property type="match status" value="1"/>
</dbReference>
<reference evidence="2 3" key="1">
    <citation type="submission" date="2018-10" db="EMBL/GenBank/DDBJ databases">
        <authorList>
            <person name="Jung H.S."/>
            <person name="Jeon C.O."/>
        </authorList>
    </citation>
    <scope>NUCLEOTIDE SEQUENCE [LARGE SCALE GENOMIC DNA]</scope>
    <source>
        <strain evidence="2 3">MA-7-27</strain>
    </source>
</reference>
<dbReference type="CDD" id="cd06532">
    <property type="entry name" value="Glyco_transf_25"/>
    <property type="match status" value="1"/>
</dbReference>
<dbReference type="EMBL" id="RCNT01000002">
    <property type="protein sequence ID" value="RMA43258.1"/>
    <property type="molecule type" value="Genomic_DNA"/>
</dbReference>
<dbReference type="GO" id="GO:0016740">
    <property type="term" value="F:transferase activity"/>
    <property type="evidence" value="ECO:0007669"/>
    <property type="project" value="UniProtKB-KW"/>
</dbReference>
<evidence type="ECO:0000313" key="2">
    <source>
        <dbReference type="EMBL" id="RMA43258.1"/>
    </source>
</evidence>
<sequence length="276" mass="30520">MPQTLPAFVINLDRRPDRLERIGEHLAERGVTFERIAACDARSVAEEQIARVVATHGPLGQLGQGDRACTVSHTLAWEQFLKSSASHGLFLEDDIYLAGDLMQILADADWIPTETHAVKLEKYGDGASRLLLGPKIGQTPSGRALHPMCSRHVGGGAYILSRAGARAALDWRGRIRVPVDHFLFNDTVSPLRRMLRPAIMVPAMATQRAYDYNSDIAALGKAVRPRGLRKTLRTLRRGGNEINQSPRQILQYLTGRARLMDVEFAEAPPATTDSRR</sequence>
<gene>
    <name evidence="2" type="ORF">D9R08_06495</name>
</gene>
<proteinExistence type="predicted"/>
<protein>
    <submittedName>
        <fullName evidence="2">Glycosyltransferase family 25 protein</fullName>
    </submittedName>
</protein>
<keyword evidence="3" id="KW-1185">Reference proteome</keyword>
<organism evidence="2 3">
    <name type="scientific">Rhodophyticola porphyridii</name>
    <dbReference type="NCBI Taxonomy" id="1852017"/>
    <lineage>
        <taxon>Bacteria</taxon>
        <taxon>Pseudomonadati</taxon>
        <taxon>Pseudomonadota</taxon>
        <taxon>Alphaproteobacteria</taxon>
        <taxon>Rhodobacterales</taxon>
        <taxon>Roseobacteraceae</taxon>
        <taxon>Rhodophyticola</taxon>
    </lineage>
</organism>
<dbReference type="InterPro" id="IPR002654">
    <property type="entry name" value="Glyco_trans_25"/>
</dbReference>
<name>A0A3L9Y7J7_9RHOB</name>
<dbReference type="Proteomes" id="UP000281343">
    <property type="component" value="Unassembled WGS sequence"/>
</dbReference>
<accession>A0A3L9Y7J7</accession>
<dbReference type="AlphaFoldDB" id="A0A3L9Y7J7"/>
<feature type="domain" description="Glycosyl transferase family 25" evidence="1">
    <location>
        <begin position="6"/>
        <end position="182"/>
    </location>
</feature>
<dbReference type="RefSeq" id="WP_121897192.1">
    <property type="nucleotide sequence ID" value="NZ_RCNT01000002.1"/>
</dbReference>
<dbReference type="OrthoDB" id="259382at2"/>